<dbReference type="OrthoDB" id="9806945at2"/>
<dbReference type="PANTHER" id="PTHR36503:SF1">
    <property type="entry name" value="BLR2520 PROTEIN"/>
    <property type="match status" value="1"/>
</dbReference>
<protein>
    <submittedName>
        <fullName evidence="2">Putative enzyme related to lactoylglutathione lyase</fullName>
    </submittedName>
</protein>
<dbReference type="PIRSF" id="PIRSF039020">
    <property type="entry name" value="EhpR"/>
    <property type="match status" value="1"/>
</dbReference>
<dbReference type="PROSITE" id="PS51819">
    <property type="entry name" value="VOC"/>
    <property type="match status" value="1"/>
</dbReference>
<dbReference type="GO" id="GO:0016829">
    <property type="term" value="F:lyase activity"/>
    <property type="evidence" value="ECO:0007669"/>
    <property type="project" value="UniProtKB-KW"/>
</dbReference>
<organism evidence="2 3">
    <name type="scientific">Martelella mediterranea DSM 17316</name>
    <dbReference type="NCBI Taxonomy" id="1122214"/>
    <lineage>
        <taxon>Bacteria</taxon>
        <taxon>Pseudomonadati</taxon>
        <taxon>Pseudomonadota</taxon>
        <taxon>Alphaproteobacteria</taxon>
        <taxon>Hyphomicrobiales</taxon>
        <taxon>Aurantimonadaceae</taxon>
        <taxon>Martelella</taxon>
    </lineage>
</organism>
<gene>
    <name evidence="2" type="ORF">Mame_01488</name>
</gene>
<evidence type="ECO:0000259" key="1">
    <source>
        <dbReference type="PROSITE" id="PS51819"/>
    </source>
</evidence>
<evidence type="ECO:0000313" key="2">
    <source>
        <dbReference type="EMBL" id="AQZ50847.1"/>
    </source>
</evidence>
<name>A0A1U9YZH8_9HYPH</name>
<dbReference type="Gene3D" id="3.30.720.110">
    <property type="match status" value="1"/>
</dbReference>
<dbReference type="InterPro" id="IPR004360">
    <property type="entry name" value="Glyas_Fos-R_dOase_dom"/>
</dbReference>
<dbReference type="KEGG" id="mmed:Mame_01488"/>
<sequence>MTALPFNLVVLYVEDPKASAEFYADFLGLKPMALSDGFSSLTTDAGMTLGLWRKSTAHPPAEGGPGSVEIGIMAADEGGVEALYDRVKADGMTVIQPLVTAAFGPTFVITDPDGHRIRVCQPDN</sequence>
<dbReference type="EMBL" id="CP020330">
    <property type="protein sequence ID" value="AQZ50847.1"/>
    <property type="molecule type" value="Genomic_DNA"/>
</dbReference>
<dbReference type="Proteomes" id="UP000191135">
    <property type="component" value="Chromosome"/>
</dbReference>
<dbReference type="InterPro" id="IPR037523">
    <property type="entry name" value="VOC_core"/>
</dbReference>
<keyword evidence="3" id="KW-1185">Reference proteome</keyword>
<reference evidence="2 3" key="1">
    <citation type="submission" date="2017-03" db="EMBL/GenBank/DDBJ databases">
        <title>Foreign affairs: Plasmid Transfer between Roseobacters and Rhizobia.</title>
        <authorList>
            <person name="Bartling P."/>
            <person name="Bunk B."/>
            <person name="Overmann J."/>
            <person name="Brinkmann H."/>
            <person name="Petersen J."/>
        </authorList>
    </citation>
    <scope>NUCLEOTIDE SEQUENCE [LARGE SCALE GENOMIC DNA]</scope>
    <source>
        <strain evidence="2 3">MACL11</strain>
    </source>
</reference>
<dbReference type="RefSeq" id="WP_018065103.1">
    <property type="nucleotide sequence ID" value="NZ_AQWH01000010.1"/>
</dbReference>
<dbReference type="Gene3D" id="3.30.720.120">
    <property type="match status" value="1"/>
</dbReference>
<dbReference type="SUPFAM" id="SSF54593">
    <property type="entry name" value="Glyoxalase/Bleomycin resistance protein/Dihydroxybiphenyl dioxygenase"/>
    <property type="match status" value="1"/>
</dbReference>
<dbReference type="eggNOG" id="COG0346">
    <property type="taxonomic scope" value="Bacteria"/>
</dbReference>
<dbReference type="AlphaFoldDB" id="A0A1U9YZH8"/>
<keyword evidence="2" id="KW-0456">Lyase</keyword>
<accession>A0A1U9YZH8</accession>
<dbReference type="STRING" id="1122214.Mame_01488"/>
<dbReference type="Pfam" id="PF00903">
    <property type="entry name" value="Glyoxalase"/>
    <property type="match status" value="1"/>
</dbReference>
<dbReference type="InterPro" id="IPR026275">
    <property type="entry name" value="Glyoxalase/dOase/EhpR"/>
</dbReference>
<dbReference type="PANTHER" id="PTHR36503">
    <property type="entry name" value="BLR2520 PROTEIN"/>
    <property type="match status" value="1"/>
</dbReference>
<feature type="domain" description="VOC" evidence="1">
    <location>
        <begin position="5"/>
        <end position="122"/>
    </location>
</feature>
<dbReference type="InterPro" id="IPR029068">
    <property type="entry name" value="Glyas_Bleomycin-R_OHBP_Dase"/>
</dbReference>
<proteinExistence type="predicted"/>
<evidence type="ECO:0000313" key="3">
    <source>
        <dbReference type="Proteomes" id="UP000191135"/>
    </source>
</evidence>